<dbReference type="Pfam" id="PF13424">
    <property type="entry name" value="TPR_12"/>
    <property type="match status" value="1"/>
</dbReference>
<dbReference type="Gene3D" id="1.25.40.10">
    <property type="entry name" value="Tetratricopeptide repeat domain"/>
    <property type="match status" value="2"/>
</dbReference>
<evidence type="ECO:0000259" key="2">
    <source>
        <dbReference type="Pfam" id="PF25000"/>
    </source>
</evidence>
<dbReference type="EMBL" id="JAGMUX010000003">
    <property type="protein sequence ID" value="KAH7265628.1"/>
    <property type="molecule type" value="Genomic_DNA"/>
</dbReference>
<feature type="region of interest" description="Disordered" evidence="1">
    <location>
        <begin position="299"/>
        <end position="344"/>
    </location>
</feature>
<accession>A0A9P9HYQ6</accession>
<dbReference type="InterPro" id="IPR029058">
    <property type="entry name" value="AB_hydrolase_fold"/>
</dbReference>
<dbReference type="AlphaFoldDB" id="A0A9P9HYQ6"/>
<sequence>MPLTNPGKLRIIHQIGQPAVSEQGVDLVVIPGLWNENSPGRMKGSCSWVRPLTESTTGDTRVFLFTYRLQVDGSSLWDQLLNQSYALSSELDENRAQPNDDLRPLLFICYSLGGMILKKLLTLGIRSRQSLQDATAGVIFLGTPHLVDPAGNGWDIIRLLMKGSRRDISKDNMTEQEMEGVAMSCRLFEDLQLDIPILSVHEKRETKSWDSRLSNLRKKSNAKKMLLTQDMVETRATRESLFEVDKTHMDLCDIEELGPLYNRLISFFSMFVHHAPKNVQYALHQPSLGGPTSIRLKTSSSIASSDSPDGKIYTPNTDSDGIPPQTCSIQSGQDGEGESYHGPVSRQSLELPFLHTGSITRNPRFYGRTDALDQIDSAFGLNNEQRPRSPDPNDGSVVPKTYVLCGMAGIGKTETASEFLYSRSHHFNVVIWVYADTERKLGPQFVALAKEIGGDVISDTIDEVSARDFVNGWLADPVGHRFERGKPVNVENIKWLMVFDNADDPELLYDWLPSQGPGSIVVTGKYPYVKENSYRLDHGLDLEPFPSESGGEMLCKLSGRQDEAGATEASMRISDKLGGHPLAISQMSAIIREHHLTFQDFEDWYQEDARELYDLRAGGRWTNYQHTVATAWALEHLSDKALALLDVLSLLDPDRIPEEILMDAAKDVKLSNYPAKKHIYFKARTELIHASLIKRNMASNELQIHRLVQQVVRQRMDENRLHDVYSAISILLSSVWPYVSGTDPTRNQAWRIPVAERYAPQICKLEENFGSDIKNNRFQGTAISGYIFSSYAWYISERGLPEQTQVFASLAKTILEHALNDNSSDQERVTHWLGEAHHSLSLTACLTKSSDGLEDADIWQKHLNSRIEKYGLPSDKLALATAYNQLGICQSNKEQFDDAVTSFNKSVVTYNSVANAPQFSATFPAISQSMLHCLMDRYDEAEHVLTPFLEEHEKVLGKDDKTTTRSGLIWRTMGDIRNGQHRYDEALGYHNRALDNLKATGGDKHYFTGDCFYSLAKDLLRQGKQEEAIQSLDSAIDVFTAAPHREAQAARAIWQKGIVLKGMGDELQRKQLFGKAMELRRKLAPDESGKIDDLQEHDWTKLIIYWSR</sequence>
<dbReference type="PANTHER" id="PTHR35205">
    <property type="entry name" value="NB-ARC AND TPR DOMAIN PROTEIN"/>
    <property type="match status" value="1"/>
</dbReference>
<dbReference type="Proteomes" id="UP000720189">
    <property type="component" value="Unassembled WGS sequence"/>
</dbReference>
<dbReference type="InterPro" id="IPR019734">
    <property type="entry name" value="TPR_rpt"/>
</dbReference>
<dbReference type="OrthoDB" id="6161812at2759"/>
<dbReference type="SMART" id="SM00028">
    <property type="entry name" value="TPR"/>
    <property type="match status" value="3"/>
</dbReference>
<dbReference type="InterPro" id="IPR056681">
    <property type="entry name" value="DUF7779"/>
</dbReference>
<dbReference type="SUPFAM" id="SSF53474">
    <property type="entry name" value="alpha/beta-Hydrolases"/>
    <property type="match status" value="1"/>
</dbReference>
<protein>
    <recommendedName>
        <fullName evidence="2">DUF7779 domain-containing protein</fullName>
    </recommendedName>
</protein>
<proteinExistence type="predicted"/>
<dbReference type="InterPro" id="IPR011990">
    <property type="entry name" value="TPR-like_helical_dom_sf"/>
</dbReference>
<dbReference type="GeneID" id="70221909"/>
<comment type="caution">
    <text evidence="3">The sequence shown here is derived from an EMBL/GenBank/DDBJ whole genome shotgun (WGS) entry which is preliminary data.</text>
</comment>
<dbReference type="RefSeq" id="XP_046054363.1">
    <property type="nucleotide sequence ID" value="XM_046191955.1"/>
</dbReference>
<gene>
    <name evidence="3" type="ORF">BKA55DRAFT_559302</name>
</gene>
<feature type="compositionally biased region" description="Polar residues" evidence="1">
    <location>
        <begin position="314"/>
        <end position="333"/>
    </location>
</feature>
<dbReference type="SUPFAM" id="SSF48452">
    <property type="entry name" value="TPR-like"/>
    <property type="match status" value="1"/>
</dbReference>
<dbReference type="Pfam" id="PF25000">
    <property type="entry name" value="DUF7779"/>
    <property type="match status" value="1"/>
</dbReference>
<evidence type="ECO:0000313" key="4">
    <source>
        <dbReference type="Proteomes" id="UP000720189"/>
    </source>
</evidence>
<dbReference type="Gene3D" id="3.40.50.300">
    <property type="entry name" value="P-loop containing nucleotide triphosphate hydrolases"/>
    <property type="match status" value="1"/>
</dbReference>
<reference evidence="3" key="1">
    <citation type="journal article" date="2021" name="Nat. Commun.">
        <title>Genetic determinants of endophytism in the Arabidopsis root mycobiome.</title>
        <authorList>
            <person name="Mesny F."/>
            <person name="Miyauchi S."/>
            <person name="Thiergart T."/>
            <person name="Pickel B."/>
            <person name="Atanasova L."/>
            <person name="Karlsson M."/>
            <person name="Huettel B."/>
            <person name="Barry K.W."/>
            <person name="Haridas S."/>
            <person name="Chen C."/>
            <person name="Bauer D."/>
            <person name="Andreopoulos W."/>
            <person name="Pangilinan J."/>
            <person name="LaButti K."/>
            <person name="Riley R."/>
            <person name="Lipzen A."/>
            <person name="Clum A."/>
            <person name="Drula E."/>
            <person name="Henrissat B."/>
            <person name="Kohler A."/>
            <person name="Grigoriev I.V."/>
            <person name="Martin F.M."/>
            <person name="Hacquard S."/>
        </authorList>
    </citation>
    <scope>NUCLEOTIDE SEQUENCE</scope>
    <source>
        <strain evidence="3">MPI-CAGE-AT-0023</strain>
    </source>
</reference>
<dbReference type="PANTHER" id="PTHR35205:SF1">
    <property type="entry name" value="ZU5 DOMAIN-CONTAINING PROTEIN"/>
    <property type="match status" value="1"/>
</dbReference>
<dbReference type="InterPro" id="IPR027417">
    <property type="entry name" value="P-loop_NTPase"/>
</dbReference>
<evidence type="ECO:0000313" key="3">
    <source>
        <dbReference type="EMBL" id="KAH7265628.1"/>
    </source>
</evidence>
<name>A0A9P9HYQ6_FUSRE</name>
<dbReference type="SUPFAM" id="SSF52540">
    <property type="entry name" value="P-loop containing nucleoside triphosphate hydrolases"/>
    <property type="match status" value="1"/>
</dbReference>
<keyword evidence="4" id="KW-1185">Reference proteome</keyword>
<feature type="domain" description="DUF7779" evidence="2">
    <location>
        <begin position="632"/>
        <end position="720"/>
    </location>
</feature>
<organism evidence="3 4">
    <name type="scientific">Fusarium redolens</name>
    <dbReference type="NCBI Taxonomy" id="48865"/>
    <lineage>
        <taxon>Eukaryota</taxon>
        <taxon>Fungi</taxon>
        <taxon>Dikarya</taxon>
        <taxon>Ascomycota</taxon>
        <taxon>Pezizomycotina</taxon>
        <taxon>Sordariomycetes</taxon>
        <taxon>Hypocreomycetidae</taxon>
        <taxon>Hypocreales</taxon>
        <taxon>Nectriaceae</taxon>
        <taxon>Fusarium</taxon>
        <taxon>Fusarium redolens species complex</taxon>
    </lineage>
</organism>
<evidence type="ECO:0000256" key="1">
    <source>
        <dbReference type="SAM" id="MobiDB-lite"/>
    </source>
</evidence>